<dbReference type="PANTHER" id="PTHR31286">
    <property type="entry name" value="GLYCINE-RICH CELL WALL STRUCTURAL PROTEIN 1.8-LIKE"/>
    <property type="match status" value="1"/>
</dbReference>
<dbReference type="Proteomes" id="UP001151760">
    <property type="component" value="Unassembled WGS sequence"/>
</dbReference>
<reference evidence="3" key="1">
    <citation type="journal article" date="2022" name="Int. J. Mol. Sci.">
        <title>Draft Genome of Tanacetum Coccineum: Genomic Comparison of Closely Related Tanacetum-Family Plants.</title>
        <authorList>
            <person name="Yamashiro T."/>
            <person name="Shiraishi A."/>
            <person name="Nakayama K."/>
            <person name="Satake H."/>
        </authorList>
    </citation>
    <scope>NUCLEOTIDE SEQUENCE</scope>
</reference>
<keyword evidence="4" id="KW-1185">Reference proteome</keyword>
<feature type="domain" description="DUF4283" evidence="2">
    <location>
        <begin position="144"/>
        <end position="224"/>
    </location>
</feature>
<evidence type="ECO:0000313" key="3">
    <source>
        <dbReference type="EMBL" id="GJT39301.1"/>
    </source>
</evidence>
<sequence length="558" mass="61715">MEQGFLNRSNKTSLKKDGNKGSLLGDLAKKVKNIEGKILGKDGKPLLPYRCVKDKVTHSVVADDVVVVKKHMKDDCEAGCSKPVLIDNENNHDIAGVTSDASDMPTHVGSKVIGVNTPAAQEDVVDLSMADVIIPQEEVDSISARFDNSLYGYFVGKKLAFPAVQNYVKHAWAKFGFKHVMVHQGFFMFQFTTKDGMEKVLNHGPWRIRSVLLMLHVWNPNSELKREVISKIPVWVKMFNVPVVAYSKVGLDLITSKPGRLIMLDAHTSNMCLNSWGMNSYARALVEISADNDFVESLVVAIPVKGKEHRMCHKKGNKVNSKANMDEESVHIKRTTKVTNQGSTSKYKAGFKFPKGKPILIYRHVAKTNVTSEKASIQQDNTSCASREVVKVACDKSSDSSNVINKDSSRPTNATSIIQDEIDLDQLRNNINKLMEEEKVLDINTEAVTSGLDDGMAAENRSLGVCFKEAKDAATMASSSKPKLSFGDLDLTNISDSDEEEVFASNDEFEAYLSLVGGGNQLEEGFDFYDDDYADQIRDLPGQVKAFHDFQLLNSGMK</sequence>
<comment type="caution">
    <text evidence="3">The sequence shown here is derived from an EMBL/GenBank/DDBJ whole genome shotgun (WGS) entry which is preliminary data.</text>
</comment>
<dbReference type="PANTHER" id="PTHR31286:SF99">
    <property type="entry name" value="DUF4283 DOMAIN-CONTAINING PROTEIN"/>
    <property type="match status" value="1"/>
</dbReference>
<reference evidence="3" key="2">
    <citation type="submission" date="2022-01" db="EMBL/GenBank/DDBJ databases">
        <authorList>
            <person name="Yamashiro T."/>
            <person name="Shiraishi A."/>
            <person name="Satake H."/>
            <person name="Nakayama K."/>
        </authorList>
    </citation>
    <scope>NUCLEOTIDE SEQUENCE</scope>
</reference>
<dbReference type="InterPro" id="IPR025558">
    <property type="entry name" value="DUF4283"/>
</dbReference>
<dbReference type="InterPro" id="IPR040256">
    <property type="entry name" value="At4g02000-like"/>
</dbReference>
<protein>
    <submittedName>
        <fullName evidence="3">Zinc knuckle CX2CX4HX4C containing protein</fullName>
    </submittedName>
</protein>
<organism evidence="3 4">
    <name type="scientific">Tanacetum coccineum</name>
    <dbReference type="NCBI Taxonomy" id="301880"/>
    <lineage>
        <taxon>Eukaryota</taxon>
        <taxon>Viridiplantae</taxon>
        <taxon>Streptophyta</taxon>
        <taxon>Embryophyta</taxon>
        <taxon>Tracheophyta</taxon>
        <taxon>Spermatophyta</taxon>
        <taxon>Magnoliopsida</taxon>
        <taxon>eudicotyledons</taxon>
        <taxon>Gunneridae</taxon>
        <taxon>Pentapetalae</taxon>
        <taxon>asterids</taxon>
        <taxon>campanulids</taxon>
        <taxon>Asterales</taxon>
        <taxon>Asteraceae</taxon>
        <taxon>Asteroideae</taxon>
        <taxon>Anthemideae</taxon>
        <taxon>Anthemidinae</taxon>
        <taxon>Tanacetum</taxon>
    </lineage>
</organism>
<feature type="coiled-coil region" evidence="1">
    <location>
        <begin position="417"/>
        <end position="444"/>
    </location>
</feature>
<evidence type="ECO:0000313" key="4">
    <source>
        <dbReference type="Proteomes" id="UP001151760"/>
    </source>
</evidence>
<evidence type="ECO:0000256" key="1">
    <source>
        <dbReference type="SAM" id="Coils"/>
    </source>
</evidence>
<evidence type="ECO:0000259" key="2">
    <source>
        <dbReference type="Pfam" id="PF14111"/>
    </source>
</evidence>
<proteinExistence type="predicted"/>
<name>A0ABQ5DM03_9ASTR</name>
<dbReference type="EMBL" id="BQNB010015376">
    <property type="protein sequence ID" value="GJT39301.1"/>
    <property type="molecule type" value="Genomic_DNA"/>
</dbReference>
<accession>A0ABQ5DM03</accession>
<gene>
    <name evidence="3" type="ORF">Tco_0939166</name>
</gene>
<keyword evidence="1" id="KW-0175">Coiled coil</keyword>
<dbReference type="Pfam" id="PF14111">
    <property type="entry name" value="DUF4283"/>
    <property type="match status" value="1"/>
</dbReference>